<dbReference type="HOGENOM" id="CLU_071330_5_0_1"/>
<protein>
    <recommendedName>
        <fullName evidence="4">NAD-dependent epimerase/dehydratase domain-containing protein</fullName>
    </recommendedName>
</protein>
<feature type="chain" id="PRO_5012452414" description="NAD-dependent epimerase/dehydratase domain-containing protein" evidence="1">
    <location>
        <begin position="16"/>
        <end position="264"/>
    </location>
</feature>
<dbReference type="eggNOG" id="ENOG502S03H">
    <property type="taxonomic scope" value="Eukaryota"/>
</dbReference>
<reference evidence="2 3" key="1">
    <citation type="submission" date="2013-03" db="EMBL/GenBank/DDBJ databases">
        <title>The Genome Sequence of Phialophora europaea CBS 101466.</title>
        <authorList>
            <consortium name="The Broad Institute Genomics Platform"/>
            <person name="Cuomo C."/>
            <person name="de Hoog S."/>
            <person name="Gorbushina A."/>
            <person name="Walker B."/>
            <person name="Young S.K."/>
            <person name="Zeng Q."/>
            <person name="Gargeya S."/>
            <person name="Fitzgerald M."/>
            <person name="Haas B."/>
            <person name="Abouelleil A."/>
            <person name="Allen A.W."/>
            <person name="Alvarado L."/>
            <person name="Arachchi H.M."/>
            <person name="Berlin A.M."/>
            <person name="Chapman S.B."/>
            <person name="Gainer-Dewar J."/>
            <person name="Goldberg J."/>
            <person name="Griggs A."/>
            <person name="Gujja S."/>
            <person name="Hansen M."/>
            <person name="Howarth C."/>
            <person name="Imamovic A."/>
            <person name="Ireland A."/>
            <person name="Larimer J."/>
            <person name="McCowan C."/>
            <person name="Murphy C."/>
            <person name="Pearson M."/>
            <person name="Poon T.W."/>
            <person name="Priest M."/>
            <person name="Roberts A."/>
            <person name="Saif S."/>
            <person name="Shea T."/>
            <person name="Sisk P."/>
            <person name="Sykes S."/>
            <person name="Wortman J."/>
            <person name="Nusbaum C."/>
            <person name="Birren B."/>
        </authorList>
    </citation>
    <scope>NUCLEOTIDE SEQUENCE [LARGE SCALE GENOMIC DNA]</scope>
    <source>
        <strain evidence="2 3">CBS 101466</strain>
    </source>
</reference>
<keyword evidence="1" id="KW-0732">Signal</keyword>
<evidence type="ECO:0000313" key="2">
    <source>
        <dbReference type="EMBL" id="ETN38908.1"/>
    </source>
</evidence>
<sequence>MVHLILTGATGLVGSAVLHHIQTLPAATNPITKLTILSRSPVPDANKPSTNNTKINVIHHTDYLTYPPDLTSQLSDAKAVIWAQGISQTEVSSDAEYTKITKEFPVAAAKAFASASATTTKPFNFVYVSGEGATQTPGLFTALFGRVKGEAELALLALPKQREYGDGKLSVYCPRPGGIIHPDKAVMDAILAKRTLSMRVFIRAALPLYSTFAKEMLIQTPELGKVLVDMALREGGEPFEEGAKGIESGGRVVRNVAIRRMAGL</sequence>
<evidence type="ECO:0000256" key="1">
    <source>
        <dbReference type="SAM" id="SignalP"/>
    </source>
</evidence>
<proteinExistence type="predicted"/>
<dbReference type="OrthoDB" id="9975943at2759"/>
<dbReference type="RefSeq" id="XP_008719497.1">
    <property type="nucleotide sequence ID" value="XM_008721275.1"/>
</dbReference>
<keyword evidence="3" id="KW-1185">Reference proteome</keyword>
<dbReference type="InParanoid" id="W2RT52"/>
<dbReference type="Proteomes" id="UP000030752">
    <property type="component" value="Unassembled WGS sequence"/>
</dbReference>
<evidence type="ECO:0000313" key="3">
    <source>
        <dbReference type="Proteomes" id="UP000030752"/>
    </source>
</evidence>
<dbReference type="SUPFAM" id="SSF51735">
    <property type="entry name" value="NAD(P)-binding Rossmann-fold domains"/>
    <property type="match status" value="1"/>
</dbReference>
<accession>W2RT52</accession>
<organism evidence="2 3">
    <name type="scientific">Cyphellophora europaea (strain CBS 101466)</name>
    <name type="common">Phialophora europaea</name>
    <dbReference type="NCBI Taxonomy" id="1220924"/>
    <lineage>
        <taxon>Eukaryota</taxon>
        <taxon>Fungi</taxon>
        <taxon>Dikarya</taxon>
        <taxon>Ascomycota</taxon>
        <taxon>Pezizomycotina</taxon>
        <taxon>Eurotiomycetes</taxon>
        <taxon>Chaetothyriomycetidae</taxon>
        <taxon>Chaetothyriales</taxon>
        <taxon>Cyphellophoraceae</taxon>
        <taxon>Cyphellophora</taxon>
    </lineage>
</organism>
<dbReference type="AlphaFoldDB" id="W2RT52"/>
<dbReference type="STRING" id="1220924.W2RT52"/>
<dbReference type="InterPro" id="IPR036291">
    <property type="entry name" value="NAD(P)-bd_dom_sf"/>
</dbReference>
<dbReference type="PANTHER" id="PTHR14097:SF8">
    <property type="entry name" value="NAD(P)-BINDING DOMAIN-CONTAINING PROTEIN"/>
    <property type="match status" value="1"/>
</dbReference>
<gene>
    <name evidence="2" type="ORF">HMPREF1541_06950</name>
</gene>
<evidence type="ECO:0008006" key="4">
    <source>
        <dbReference type="Google" id="ProtNLM"/>
    </source>
</evidence>
<dbReference type="VEuPathDB" id="FungiDB:HMPREF1541_06950"/>
<dbReference type="GeneID" id="19974289"/>
<dbReference type="EMBL" id="KB822722">
    <property type="protein sequence ID" value="ETN38908.1"/>
    <property type="molecule type" value="Genomic_DNA"/>
</dbReference>
<dbReference type="Gene3D" id="3.40.50.720">
    <property type="entry name" value="NAD(P)-binding Rossmann-like Domain"/>
    <property type="match status" value="1"/>
</dbReference>
<dbReference type="PANTHER" id="PTHR14097">
    <property type="entry name" value="OXIDOREDUCTASE HTATIP2"/>
    <property type="match status" value="1"/>
</dbReference>
<feature type="signal peptide" evidence="1">
    <location>
        <begin position="1"/>
        <end position="15"/>
    </location>
</feature>
<name>W2RT52_CYPE1</name>